<evidence type="ECO:0000256" key="4">
    <source>
        <dbReference type="ARBA" id="ARBA00022801"/>
    </source>
</evidence>
<dbReference type="InParanoid" id="A0A5J5EC28"/>
<dbReference type="InterPro" id="IPR013320">
    <property type="entry name" value="ConA-like_dom_sf"/>
</dbReference>
<dbReference type="EC" id="3.2.1.6" evidence="3"/>
<evidence type="ECO:0000259" key="7">
    <source>
        <dbReference type="PROSITE" id="PS51762"/>
    </source>
</evidence>
<feature type="domain" description="GH16" evidence="7">
    <location>
        <begin position="24"/>
        <end position="284"/>
    </location>
</feature>
<name>A0A5J5EC28_9PEZI</name>
<dbReference type="Pfam" id="PF26113">
    <property type="entry name" value="GH16_XgeA"/>
    <property type="match status" value="1"/>
</dbReference>
<comment type="caution">
    <text evidence="8">The sequence shown here is derived from an EMBL/GenBank/DDBJ whole genome shotgun (WGS) entry which is preliminary data.</text>
</comment>
<dbReference type="CDD" id="cd02181">
    <property type="entry name" value="GH16_fungal_Lam16A_glucanase"/>
    <property type="match status" value="1"/>
</dbReference>
<keyword evidence="4" id="KW-0378">Hydrolase</keyword>
<dbReference type="EMBL" id="VXIS01000505">
    <property type="protein sequence ID" value="KAA8893095.1"/>
    <property type="molecule type" value="Genomic_DNA"/>
</dbReference>
<comment type="catalytic activity">
    <reaction evidence="1">
        <text>Endohydrolysis of (1-&gt;3)- or (1-&gt;4)-linkages in beta-D-glucans when the glucose residue whose reducing group is involved in the linkage to be hydrolyzed is itself substituted at C-3.</text>
        <dbReference type="EC" id="3.2.1.6"/>
    </reaction>
</comment>
<dbReference type="InterPro" id="IPR000757">
    <property type="entry name" value="Beta-glucanase-like"/>
</dbReference>
<organism evidence="8 9">
    <name type="scientific">Sphaerosporella brunnea</name>
    <dbReference type="NCBI Taxonomy" id="1250544"/>
    <lineage>
        <taxon>Eukaryota</taxon>
        <taxon>Fungi</taxon>
        <taxon>Dikarya</taxon>
        <taxon>Ascomycota</taxon>
        <taxon>Pezizomycotina</taxon>
        <taxon>Pezizomycetes</taxon>
        <taxon>Pezizales</taxon>
        <taxon>Pyronemataceae</taxon>
        <taxon>Sphaerosporella</taxon>
    </lineage>
</organism>
<keyword evidence="9" id="KW-1185">Reference proteome</keyword>
<evidence type="ECO:0000256" key="1">
    <source>
        <dbReference type="ARBA" id="ARBA00000124"/>
    </source>
</evidence>
<dbReference type="PANTHER" id="PTHR10963">
    <property type="entry name" value="GLYCOSYL HYDROLASE-RELATED"/>
    <property type="match status" value="1"/>
</dbReference>
<dbReference type="Gene3D" id="2.60.120.200">
    <property type="match status" value="1"/>
</dbReference>
<accession>A0A5J5EC28</accession>
<evidence type="ECO:0000256" key="2">
    <source>
        <dbReference type="ARBA" id="ARBA00006865"/>
    </source>
</evidence>
<feature type="signal peptide" evidence="6">
    <location>
        <begin position="1"/>
        <end position="22"/>
    </location>
</feature>
<dbReference type="GO" id="GO:0009251">
    <property type="term" value="P:glucan catabolic process"/>
    <property type="evidence" value="ECO:0007669"/>
    <property type="project" value="TreeGrafter"/>
</dbReference>
<keyword evidence="5" id="KW-0326">Glycosidase</keyword>
<keyword evidence="6" id="KW-0732">Signal</keyword>
<dbReference type="InterPro" id="IPR050546">
    <property type="entry name" value="Glycosyl_Hydrlase_16"/>
</dbReference>
<dbReference type="OrthoDB" id="192832at2759"/>
<dbReference type="AlphaFoldDB" id="A0A5J5EC28"/>
<evidence type="ECO:0000313" key="8">
    <source>
        <dbReference type="EMBL" id="KAA8893095.1"/>
    </source>
</evidence>
<feature type="chain" id="PRO_5023862615" description="endo-1,3(4)-beta-glucanase" evidence="6">
    <location>
        <begin position="23"/>
        <end position="319"/>
    </location>
</feature>
<evidence type="ECO:0000256" key="6">
    <source>
        <dbReference type="SAM" id="SignalP"/>
    </source>
</evidence>
<evidence type="ECO:0000313" key="9">
    <source>
        <dbReference type="Proteomes" id="UP000326924"/>
    </source>
</evidence>
<evidence type="ECO:0000256" key="3">
    <source>
        <dbReference type="ARBA" id="ARBA00012599"/>
    </source>
</evidence>
<dbReference type="Proteomes" id="UP000326924">
    <property type="component" value="Unassembled WGS sequence"/>
</dbReference>
<comment type="similarity">
    <text evidence="2">Belongs to the glycosyl hydrolase 16 family.</text>
</comment>
<dbReference type="PANTHER" id="PTHR10963:SF24">
    <property type="entry name" value="GLYCOSIDASE C21B10.07-RELATED"/>
    <property type="match status" value="1"/>
</dbReference>
<dbReference type="SUPFAM" id="SSF49899">
    <property type="entry name" value="Concanavalin A-like lectins/glucanases"/>
    <property type="match status" value="1"/>
</dbReference>
<proteinExistence type="inferred from homology"/>
<dbReference type="PROSITE" id="PS51762">
    <property type="entry name" value="GH16_2"/>
    <property type="match status" value="1"/>
</dbReference>
<reference evidence="8 9" key="1">
    <citation type="submission" date="2019-09" db="EMBL/GenBank/DDBJ databases">
        <title>Draft genome of the ectomycorrhizal ascomycete Sphaerosporella brunnea.</title>
        <authorList>
            <consortium name="DOE Joint Genome Institute"/>
            <person name="Benucci G.M."/>
            <person name="Marozzi G."/>
            <person name="Antonielli L."/>
            <person name="Sanchez S."/>
            <person name="Marco P."/>
            <person name="Wang X."/>
            <person name="Falini L.B."/>
            <person name="Barry K."/>
            <person name="Haridas S."/>
            <person name="Lipzen A."/>
            <person name="Labutti K."/>
            <person name="Grigoriev I.V."/>
            <person name="Murat C."/>
            <person name="Martin F."/>
            <person name="Albertini E."/>
            <person name="Donnini D."/>
            <person name="Bonito G."/>
        </authorList>
    </citation>
    <scope>NUCLEOTIDE SEQUENCE [LARGE SCALE GENOMIC DNA]</scope>
    <source>
        <strain evidence="8 9">Sb_GMNB300</strain>
    </source>
</reference>
<dbReference type="FunFam" id="2.60.120.200:FF:000114">
    <property type="entry name" value="Probable endo-1,3(4)-beta-glucanase NFIA_089530"/>
    <property type="match status" value="1"/>
</dbReference>
<protein>
    <recommendedName>
        <fullName evidence="3">endo-1,3(4)-beta-glucanase</fullName>
        <ecNumber evidence="3">3.2.1.6</ecNumber>
    </recommendedName>
</protein>
<evidence type="ECO:0000256" key="5">
    <source>
        <dbReference type="ARBA" id="ARBA00023295"/>
    </source>
</evidence>
<sequence>MKPQLVAFTATLLCLLAAPAEAYYTVLQESYTPSNFFSKFNFYTAYPTHGFVQYLSKADAAARGMIRTFPDAVYIGVDNTTANAFSGRASVRLESMATFQRGLIILDLEHMPGGICGTWPAFWTLGDDWPNNGEIDIIEGVHDNAVNSMALHTSAGCTITGAGGTGSLTTSNCDVNAAGQGPNQGCAISATCTNSYGDGFNANGSGGIYATEWNSAFIKIWYFPRGSVIPADVLGPNPAPETWGPPVGMFQGACNIDQKFRKHRIIINTTFCGDWAGNVWSDHPNCLAKEPTCNAFVQNHPEAFADAYWRIKSLRVFSS</sequence>
<dbReference type="GO" id="GO:0052861">
    <property type="term" value="F:endo-1,3(4)-beta-glucanase activity"/>
    <property type="evidence" value="ECO:0007669"/>
    <property type="project" value="UniProtKB-EC"/>
</dbReference>
<gene>
    <name evidence="8" type="ORF">FN846DRAFT_821116</name>
</gene>